<keyword evidence="1 2" id="KW-0238">DNA-binding</keyword>
<organism evidence="5 6">
    <name type="scientific">Terrabacter lapilli</name>
    <dbReference type="NCBI Taxonomy" id="436231"/>
    <lineage>
        <taxon>Bacteria</taxon>
        <taxon>Bacillati</taxon>
        <taxon>Actinomycetota</taxon>
        <taxon>Actinomycetes</taxon>
        <taxon>Micrococcales</taxon>
        <taxon>Intrasporangiaceae</taxon>
        <taxon>Terrabacter</taxon>
    </lineage>
</organism>
<gene>
    <name evidence="5" type="ORF">GCM10009817_32510</name>
</gene>
<dbReference type="SUPFAM" id="SSF46689">
    <property type="entry name" value="Homeodomain-like"/>
    <property type="match status" value="1"/>
</dbReference>
<dbReference type="PROSITE" id="PS01081">
    <property type="entry name" value="HTH_TETR_1"/>
    <property type="match status" value="1"/>
</dbReference>
<dbReference type="InterPro" id="IPR050109">
    <property type="entry name" value="HTH-type_TetR-like_transc_reg"/>
</dbReference>
<dbReference type="InterPro" id="IPR041490">
    <property type="entry name" value="KstR2_TetR_C"/>
</dbReference>
<dbReference type="PANTHER" id="PTHR30055">
    <property type="entry name" value="HTH-TYPE TRANSCRIPTIONAL REGULATOR RUTR"/>
    <property type="match status" value="1"/>
</dbReference>
<dbReference type="InterPro" id="IPR001647">
    <property type="entry name" value="HTH_TetR"/>
</dbReference>
<accession>A0ABN2SKX4</accession>
<feature type="compositionally biased region" description="Low complexity" evidence="3">
    <location>
        <begin position="39"/>
        <end position="58"/>
    </location>
</feature>
<feature type="DNA-binding region" description="H-T-H motif" evidence="2">
    <location>
        <begin position="86"/>
        <end position="105"/>
    </location>
</feature>
<dbReference type="Proteomes" id="UP001500013">
    <property type="component" value="Unassembled WGS sequence"/>
</dbReference>
<evidence type="ECO:0000313" key="5">
    <source>
        <dbReference type="EMBL" id="GAA1988441.1"/>
    </source>
</evidence>
<dbReference type="SUPFAM" id="SSF48498">
    <property type="entry name" value="Tetracyclin repressor-like, C-terminal domain"/>
    <property type="match status" value="1"/>
</dbReference>
<evidence type="ECO:0000256" key="1">
    <source>
        <dbReference type="ARBA" id="ARBA00023125"/>
    </source>
</evidence>
<sequence length="254" mass="27336">MLRGIGPPSGVLTGAARWYPPVTKRLLSLPPLRHAVNVRQPTSTPRPTERTTPPAGRTSDPDASTVERLLQAAAQAFADKGFHATTTRDIASGAGLSPAGVYVHFGSKEELLFALSRSGHESALRLLRAAISEGHTPADQLANVMARFSEWHVEQYQVARVVQYEHHHLTPEHHADVLALRKEMDALVRDVLDRGVADGTFSVDESAGSAATALALLSIVVDVARWYSPTIRRTPTEIGATNAMLALRLVGAGH</sequence>
<dbReference type="InterPro" id="IPR036271">
    <property type="entry name" value="Tet_transcr_reg_TetR-rel_C_sf"/>
</dbReference>
<dbReference type="InterPro" id="IPR009057">
    <property type="entry name" value="Homeodomain-like_sf"/>
</dbReference>
<dbReference type="PANTHER" id="PTHR30055:SF200">
    <property type="entry name" value="HTH-TYPE TRANSCRIPTIONAL REPRESSOR BDCR"/>
    <property type="match status" value="1"/>
</dbReference>
<proteinExistence type="predicted"/>
<name>A0ABN2SKX4_9MICO</name>
<feature type="region of interest" description="Disordered" evidence="3">
    <location>
        <begin position="33"/>
        <end position="63"/>
    </location>
</feature>
<reference evidence="5 6" key="1">
    <citation type="journal article" date="2019" name="Int. J. Syst. Evol. Microbiol.">
        <title>The Global Catalogue of Microorganisms (GCM) 10K type strain sequencing project: providing services to taxonomists for standard genome sequencing and annotation.</title>
        <authorList>
            <consortium name="The Broad Institute Genomics Platform"/>
            <consortium name="The Broad Institute Genome Sequencing Center for Infectious Disease"/>
            <person name="Wu L."/>
            <person name="Ma J."/>
        </authorList>
    </citation>
    <scope>NUCLEOTIDE SEQUENCE [LARGE SCALE GENOMIC DNA]</scope>
    <source>
        <strain evidence="5 6">JCM 15628</strain>
    </source>
</reference>
<evidence type="ECO:0000256" key="2">
    <source>
        <dbReference type="PROSITE-ProRule" id="PRU00335"/>
    </source>
</evidence>
<dbReference type="InterPro" id="IPR023772">
    <property type="entry name" value="DNA-bd_HTH_TetR-type_CS"/>
</dbReference>
<evidence type="ECO:0000256" key="3">
    <source>
        <dbReference type="SAM" id="MobiDB-lite"/>
    </source>
</evidence>
<dbReference type="PRINTS" id="PR00455">
    <property type="entry name" value="HTHTETR"/>
</dbReference>
<comment type="caution">
    <text evidence="5">The sequence shown here is derived from an EMBL/GenBank/DDBJ whole genome shotgun (WGS) entry which is preliminary data.</text>
</comment>
<dbReference type="Pfam" id="PF00440">
    <property type="entry name" value="TetR_N"/>
    <property type="match status" value="1"/>
</dbReference>
<dbReference type="EMBL" id="BAAAPU010000009">
    <property type="protein sequence ID" value="GAA1988441.1"/>
    <property type="molecule type" value="Genomic_DNA"/>
</dbReference>
<dbReference type="Gene3D" id="1.10.357.10">
    <property type="entry name" value="Tetracycline Repressor, domain 2"/>
    <property type="match status" value="1"/>
</dbReference>
<evidence type="ECO:0000259" key="4">
    <source>
        <dbReference type="PROSITE" id="PS50977"/>
    </source>
</evidence>
<dbReference type="PROSITE" id="PS50977">
    <property type="entry name" value="HTH_TETR_2"/>
    <property type="match status" value="1"/>
</dbReference>
<protein>
    <submittedName>
        <fullName evidence="5">TetR/AcrR family transcriptional regulator</fullName>
    </submittedName>
</protein>
<dbReference type="Pfam" id="PF17932">
    <property type="entry name" value="TetR_C_24"/>
    <property type="match status" value="1"/>
</dbReference>
<keyword evidence="6" id="KW-1185">Reference proteome</keyword>
<feature type="domain" description="HTH tetR-type" evidence="4">
    <location>
        <begin position="63"/>
        <end position="123"/>
    </location>
</feature>
<evidence type="ECO:0000313" key="6">
    <source>
        <dbReference type="Proteomes" id="UP001500013"/>
    </source>
</evidence>